<comment type="caution">
    <text evidence="3">The sequence shown here is derived from an EMBL/GenBank/DDBJ whole genome shotgun (WGS) entry which is preliminary data.</text>
</comment>
<sequence>MKKKRQKQTPGTFLFTRTFILIFLFMFFTTNFHNSFPVSANSLQKNHTDAFDAVFVLDTSYSMNHADPNKMANEVIHMFMDMSEASRTRIGFVAYNHQIVDSKPLTSISVAANKTELKQKIAGLRRSGYTDLGLGLNTGGNLISSKSSEGEGSGRKPFVILLSDGETDFGPASRSQRTAADSAKDVDKAISKAQKDGYPIYTIGLNHDGTVNPEELERIANETGGASYMTSSADDLPEIFNRIFAAQMRSVLLPVAGVTATGQLQEVQVDIPNSSMGEANIILLSEHPLKETQLFYSSENIRMFKSGSYTLIKVSQPKKGTAKLKFRGTSGDLVKINLLGSYELEAKAAITSKAAIKGQPTGFEAYFIHPATNEQLMEQEVYQSLQGQLVVTNLETNKEVVVDMKNEGTRFYAEYIFSTSGKYKWQVKMDGPSFYRHSIVQDQNIVNIAPSVHGREQLEVIKEDGQVVLDMNDLFLDENGDDLTYTMNSGHKPNKMLTPELKNGELLLSPLQTGQTQITVTAADSEGGSATAILTVNVKSKYTVLKWSIAGGIVLLAIAAGLFMWLRPKPGFAGKLEGYFLATASGSEVPVKSWPLTSFGGRKVSLLELFVSLDVHEPLPEAQQIVFTPGKDGKLIVKNTSRCSLVRNRTPLPMNKKEILEYNDKLYITFEDGITEIELRYKAIKPATNIFIRNESTGEQTG</sequence>
<dbReference type="STRING" id="1401.BK123_22400"/>
<proteinExistence type="predicted"/>
<dbReference type="AlphaFoldDB" id="A0A1R1AWZ3"/>
<dbReference type="InterPro" id="IPR036465">
    <property type="entry name" value="vWFA_dom_sf"/>
</dbReference>
<evidence type="ECO:0000256" key="1">
    <source>
        <dbReference type="SAM" id="Phobius"/>
    </source>
</evidence>
<dbReference type="InterPro" id="IPR013783">
    <property type="entry name" value="Ig-like_fold"/>
</dbReference>
<dbReference type="CDD" id="cd00198">
    <property type="entry name" value="vWFA"/>
    <property type="match status" value="1"/>
</dbReference>
<reference evidence="3 4" key="1">
    <citation type="submission" date="2016-11" db="EMBL/GenBank/DDBJ databases">
        <title>Paenibacillus species isolates.</title>
        <authorList>
            <person name="Beno S.M."/>
        </authorList>
    </citation>
    <scope>NUCLEOTIDE SEQUENCE [LARGE SCALE GENOMIC DNA]</scope>
    <source>
        <strain evidence="3 4">FSL F4-0100</strain>
    </source>
</reference>
<dbReference type="PANTHER" id="PTHR24020">
    <property type="entry name" value="COLLAGEN ALPHA"/>
    <property type="match status" value="1"/>
</dbReference>
<accession>A0A1R1AWZ3</accession>
<name>A0A1R1AWZ3_PAELA</name>
<dbReference type="Pfam" id="PF00092">
    <property type="entry name" value="VWA"/>
    <property type="match status" value="1"/>
</dbReference>
<feature type="transmembrane region" description="Helical" evidence="1">
    <location>
        <begin position="12"/>
        <end position="32"/>
    </location>
</feature>
<dbReference type="Proteomes" id="UP000187074">
    <property type="component" value="Unassembled WGS sequence"/>
</dbReference>
<feature type="transmembrane region" description="Helical" evidence="1">
    <location>
        <begin position="547"/>
        <end position="566"/>
    </location>
</feature>
<dbReference type="Gene3D" id="2.60.40.10">
    <property type="entry name" value="Immunoglobulins"/>
    <property type="match status" value="1"/>
</dbReference>
<dbReference type="SMART" id="SM00327">
    <property type="entry name" value="VWA"/>
    <property type="match status" value="1"/>
</dbReference>
<evidence type="ECO:0000259" key="2">
    <source>
        <dbReference type="PROSITE" id="PS50234"/>
    </source>
</evidence>
<dbReference type="PROSITE" id="PS50234">
    <property type="entry name" value="VWFA"/>
    <property type="match status" value="1"/>
</dbReference>
<organism evidence="3 4">
    <name type="scientific">Paenibacillus lautus</name>
    <name type="common">Bacillus lautus</name>
    <dbReference type="NCBI Taxonomy" id="1401"/>
    <lineage>
        <taxon>Bacteria</taxon>
        <taxon>Bacillati</taxon>
        <taxon>Bacillota</taxon>
        <taxon>Bacilli</taxon>
        <taxon>Bacillales</taxon>
        <taxon>Paenibacillaceae</taxon>
        <taxon>Paenibacillus</taxon>
    </lineage>
</organism>
<dbReference type="InterPro" id="IPR050525">
    <property type="entry name" value="ECM_Assembly_Org"/>
</dbReference>
<keyword evidence="1" id="KW-0812">Transmembrane</keyword>
<dbReference type="SUPFAM" id="SSF53300">
    <property type="entry name" value="vWA-like"/>
    <property type="match status" value="1"/>
</dbReference>
<dbReference type="Gene3D" id="3.40.50.410">
    <property type="entry name" value="von Willebrand factor, type A domain"/>
    <property type="match status" value="1"/>
</dbReference>
<dbReference type="Pfam" id="PF17963">
    <property type="entry name" value="Big_9"/>
    <property type="match status" value="1"/>
</dbReference>
<protein>
    <recommendedName>
        <fullName evidence="2">VWFA domain-containing protein</fullName>
    </recommendedName>
</protein>
<dbReference type="InterPro" id="IPR002035">
    <property type="entry name" value="VWF_A"/>
</dbReference>
<keyword evidence="1" id="KW-1133">Transmembrane helix</keyword>
<evidence type="ECO:0000313" key="3">
    <source>
        <dbReference type="EMBL" id="OME90058.1"/>
    </source>
</evidence>
<feature type="domain" description="VWFA" evidence="2">
    <location>
        <begin position="52"/>
        <end position="243"/>
    </location>
</feature>
<dbReference type="OrthoDB" id="1673233at2"/>
<dbReference type="EMBL" id="MRTF01000008">
    <property type="protein sequence ID" value="OME90058.1"/>
    <property type="molecule type" value="Genomic_DNA"/>
</dbReference>
<gene>
    <name evidence="3" type="ORF">BK123_22400</name>
</gene>
<keyword evidence="1" id="KW-0472">Membrane</keyword>
<evidence type="ECO:0000313" key="4">
    <source>
        <dbReference type="Proteomes" id="UP000187074"/>
    </source>
</evidence>